<dbReference type="InterPro" id="IPR010584">
    <property type="entry name" value="ExoDNase_VIII"/>
</dbReference>
<feature type="region of interest" description="Disordered" evidence="1">
    <location>
        <begin position="419"/>
        <end position="443"/>
    </location>
</feature>
<protein>
    <submittedName>
        <fullName evidence="2">Exodeoxyribonuclease</fullName>
    </submittedName>
</protein>
<dbReference type="GO" id="GO:0051908">
    <property type="term" value="F:double-stranded DNA 5'-3' DNA exonuclease activity"/>
    <property type="evidence" value="ECO:0007669"/>
    <property type="project" value="InterPro"/>
</dbReference>
<feature type="compositionally biased region" description="Polar residues" evidence="1">
    <location>
        <begin position="461"/>
        <end position="480"/>
    </location>
</feature>
<gene>
    <name evidence="2" type="ORF">EWG69_21815</name>
</gene>
<accession>A0A5I0BQ35</accession>
<dbReference type="EMBL" id="AAIJKB010000024">
    <property type="protein sequence ID" value="ECE8856773.1"/>
    <property type="molecule type" value="Genomic_DNA"/>
</dbReference>
<organism evidence="2">
    <name type="scientific">Salmonella enterica subsp. enterica serovar Koketime</name>
    <dbReference type="NCBI Taxonomy" id="2564632"/>
    <lineage>
        <taxon>Bacteria</taxon>
        <taxon>Pseudomonadati</taxon>
        <taxon>Pseudomonadota</taxon>
        <taxon>Gammaproteobacteria</taxon>
        <taxon>Enterobacterales</taxon>
        <taxon>Enterobacteriaceae</taxon>
        <taxon>Salmonella</taxon>
    </lineage>
</organism>
<dbReference type="InterPro" id="IPR011604">
    <property type="entry name" value="PDDEXK-like_dom_sf"/>
</dbReference>
<feature type="compositionally biased region" description="Polar residues" evidence="1">
    <location>
        <begin position="513"/>
        <end position="537"/>
    </location>
</feature>
<proteinExistence type="predicted"/>
<name>A0A5I0BQ35_SALET</name>
<dbReference type="AlphaFoldDB" id="A0A5I0BQ35"/>
<sequence>MSGTNPVFLVRKAKKSSGQKDAVLWCSDDFEAANATLDYLLIKSGAKLKDYFKAVATNFPVVNELPPEGELSFTFCDYYQLAKDNMTWTQIPGVTLPSSEAAAAARQHIVDGVDTETGEVLEDHTENFGNESNSPAQATAPAPELTVVATMPLRHRVLAQYIGEGEYLYHVDASQKKEILRLEMDTDNSYVQNLLLAAENVEAFKKAIEHDIHKIVNAVKKVFPVDGKTPELATVIQFLKTCFETEHIDRGLLVKEWAKGNRVSAIQRTESGANAGGGNKTDRNPDYEHTLDTLDVEIAMATLPMDFNIYELPGSVYRRAKEIVKKKESPFKEWSAALRATPGILDYSRAAIFALIRSAHPEFYHYPGRLQGYINANLTETDHENPTEEALTAARHTPEKDAVEEANRQLAAARGEYVEGISDPNDPKWVKTGTSQPTTEPELVKNVGNGIFDVSALMQNSSTHGTETNPETTSNVQVQKADSDEKQAGDAVQAGEGDLGTGKEAVTVENQNQAETHQNNDSVSQSEPEAQQNVPESQQEEPEAAWPEYFEPGRYEGVPNEVYHAANGISSTQVKDARVSLMYFNARHVEKTIVKERSPVLDMGNLVHVLALQPENLEAEFSVEPEIPEGAFTTTATLREFIDAHNASLPALLSADDIKALLEEYNATLPSQMPLGASVDETYASYEQLPEEFQRIENGTKHTATAMKACIKEYNATLPAPVKTSGSRDALLEQLAIINPDLVAQEAQKLSPLKVSGTKADLIQAVKSVNPAAVFADELLDAWRENTEGKVLVTRQQLRTALNIQKALLEHQTAGKLLTHPSRAVEVSYFGIDEETGLEVRVRPDLELDMGGLRIGADLKTISMWNIKQEGLRAKLHREIIDRDYHLSAAMYCDTAALDQFFWIFVNKDENYHWVAIIEASTELLELGMLEYRKTMREIANGFDTGEWSAPITEDYTDELNDFDVRRLEALRVQA</sequence>
<evidence type="ECO:0000256" key="1">
    <source>
        <dbReference type="SAM" id="MobiDB-lite"/>
    </source>
</evidence>
<feature type="region of interest" description="Disordered" evidence="1">
    <location>
        <begin position="461"/>
        <end position="500"/>
    </location>
</feature>
<evidence type="ECO:0000313" key="2">
    <source>
        <dbReference type="EMBL" id="ECE8856773.1"/>
    </source>
</evidence>
<comment type="caution">
    <text evidence="2">The sequence shown here is derived from an EMBL/GenBank/DDBJ whole genome shotgun (WGS) entry which is preliminary data.</text>
</comment>
<reference evidence="2" key="1">
    <citation type="submission" date="2019-02" db="EMBL/GenBank/DDBJ databases">
        <authorList>
            <person name="Ashton P.M."/>
            <person name="Dallman T."/>
            <person name="Nair S."/>
            <person name="De Pinna E."/>
            <person name="Peters T."/>
            <person name="Grant K."/>
        </authorList>
    </citation>
    <scope>NUCLEOTIDE SEQUENCE</scope>
    <source>
        <strain evidence="2">446642</strain>
    </source>
</reference>
<dbReference type="Pfam" id="PF06630">
    <property type="entry name" value="Exonuc_VIII"/>
    <property type="match status" value="1"/>
</dbReference>
<dbReference type="Gene3D" id="3.90.320.10">
    <property type="match status" value="1"/>
</dbReference>
<feature type="region of interest" description="Disordered" evidence="1">
    <location>
        <begin position="513"/>
        <end position="544"/>
    </location>
</feature>